<gene>
    <name evidence="4" type="primary">Rad51ap2</name>
</gene>
<feature type="region of interest" description="Disordered" evidence="1">
    <location>
        <begin position="212"/>
        <end position="238"/>
    </location>
</feature>
<reference evidence="4" key="1">
    <citation type="submission" date="2025-08" db="UniProtKB">
        <authorList>
            <consortium name="RefSeq"/>
        </authorList>
    </citation>
    <scope>IDENTIFICATION</scope>
</reference>
<evidence type="ECO:0000313" key="4">
    <source>
        <dbReference type="RefSeq" id="XP_012925500.1"/>
    </source>
</evidence>
<dbReference type="CTD" id="729475"/>
<evidence type="ECO:0000313" key="3">
    <source>
        <dbReference type="Proteomes" id="UP000694906"/>
    </source>
</evidence>
<dbReference type="InterPro" id="IPR031419">
    <property type="entry name" value="RAD51_interact"/>
</dbReference>
<proteinExistence type="predicted"/>
<feature type="region of interest" description="Disordered" evidence="1">
    <location>
        <begin position="1"/>
        <end position="177"/>
    </location>
</feature>
<dbReference type="InterPro" id="IPR053355">
    <property type="entry name" value="RAD51-associated"/>
</dbReference>
<accession>A0AAX6QTA7</accession>
<dbReference type="AlphaFoldDB" id="A0AAX6QTA7"/>
<dbReference type="GeneID" id="101717714"/>
<dbReference type="PANTHER" id="PTHR39229:SF1">
    <property type="entry name" value="RAD51-ASSOCIATED PROTEIN 2"/>
    <property type="match status" value="1"/>
</dbReference>
<evidence type="ECO:0000256" key="1">
    <source>
        <dbReference type="SAM" id="MobiDB-lite"/>
    </source>
</evidence>
<name>A0AAX6QTA7_HETGA</name>
<feature type="domain" description="RAD51 interacting motif" evidence="2">
    <location>
        <begin position="780"/>
        <end position="818"/>
    </location>
</feature>
<dbReference type="PANTHER" id="PTHR39229">
    <property type="entry name" value="MCG1037962"/>
    <property type="match status" value="1"/>
</dbReference>
<sequence>MWLSRASPPAAQRRVLASSLPLEDPERPPPGGQRLRLGESGGGPGPGWWLPALRRPSEAERAWAWPSRPREPPLVPAAGQSPGAARGARPRCASEGGLAPCARAAPSGGVSSAHLREQAGPKDGALQAPAGGFTDPPWSPSGHSAQKRELQDGERAVDSESSCPEYGESDHQLLSSRDAVERSSDLWSSHCCDHSGVQCDVRRSEESRTAALREAPCRGAETARDRRTPARLGRSQSRHCHVGRSLKRSGRVFGVMRNYRANNGSVKRPREKLNLLQLQVELLGEKDDHNTKAMNVHEQQSAPLMIEMPGDIMKPMLKERRPIFKTQQIFEGPKKENFDSFSTTTKNLCLTIFETSEKILFLMDIDDMEELSLIKGSHYKSISRLEQLSNGETWGHCSFSIVKTHMKSGPQFTRKKHGYISGKYHEINMHNQDLGTERKQDPKKVSSFTFKHTFEGSFNVRPQAILANQNTIHVVIQINRMTISQVLNFENFQNEIEGIKYDYVLKKEVKLIAQSSKYSCQVCIKIEKEEDRFFPKDGMLSVQSISLISKRVNVEETKSVSQNSTTDKNEYKSILQESELANSEHFHRKNEATLYVNHQFETDSNEGNNECFQNLTEECLSTETMTVVKDFEMKSKFDLVLEELRMFHEISKENEIPTTVETNNGQQNYFEESSDAKEAKMAIEKDLKMVTADRKCASPLPCDTIVGPSIHRRHQSLFKWKTVPNNGEQEVPNVYCCPRTPEEEILYFTSEQDGKNTLPKRPALFPDECMEEKLYYLLRGGSHFPRGISRIQPLKTCNRPIRIGLSRKARFKQLHPYLK</sequence>
<dbReference type="Proteomes" id="UP000694906">
    <property type="component" value="Unplaced"/>
</dbReference>
<dbReference type="KEGG" id="hgl:101717714"/>
<protein>
    <submittedName>
        <fullName evidence="4">RAD51-associated protein 2</fullName>
    </submittedName>
</protein>
<dbReference type="GO" id="GO:0032991">
    <property type="term" value="C:protein-containing complex"/>
    <property type="evidence" value="ECO:0007669"/>
    <property type="project" value="TreeGrafter"/>
</dbReference>
<keyword evidence="3" id="KW-1185">Reference proteome</keyword>
<feature type="compositionally biased region" description="Low complexity" evidence="1">
    <location>
        <begin position="76"/>
        <end position="93"/>
    </location>
</feature>
<organism evidence="3 4">
    <name type="scientific">Heterocephalus glaber</name>
    <name type="common">Naked mole rat</name>
    <dbReference type="NCBI Taxonomy" id="10181"/>
    <lineage>
        <taxon>Eukaryota</taxon>
        <taxon>Metazoa</taxon>
        <taxon>Chordata</taxon>
        <taxon>Craniata</taxon>
        <taxon>Vertebrata</taxon>
        <taxon>Euteleostomi</taxon>
        <taxon>Mammalia</taxon>
        <taxon>Eutheria</taxon>
        <taxon>Euarchontoglires</taxon>
        <taxon>Glires</taxon>
        <taxon>Rodentia</taxon>
        <taxon>Hystricomorpha</taxon>
        <taxon>Bathyergidae</taxon>
        <taxon>Heterocephalus</taxon>
    </lineage>
</organism>
<dbReference type="Pfam" id="PF15696">
    <property type="entry name" value="RAD51_interact"/>
    <property type="match status" value="1"/>
</dbReference>
<dbReference type="RefSeq" id="XP_012925500.1">
    <property type="nucleotide sequence ID" value="XM_013070046.1"/>
</dbReference>
<feature type="compositionally biased region" description="Basic and acidic residues" evidence="1">
    <location>
        <begin position="146"/>
        <end position="158"/>
    </location>
</feature>
<evidence type="ECO:0000259" key="2">
    <source>
        <dbReference type="Pfam" id="PF15696"/>
    </source>
</evidence>